<evidence type="ECO:0000256" key="1">
    <source>
        <dbReference type="SAM" id="MobiDB-lite"/>
    </source>
</evidence>
<evidence type="ECO:0000313" key="2">
    <source>
        <dbReference type="EMBL" id="CAB9530479.1"/>
    </source>
</evidence>
<feature type="compositionally biased region" description="Pro residues" evidence="1">
    <location>
        <begin position="434"/>
        <end position="443"/>
    </location>
</feature>
<gene>
    <name evidence="2" type="ORF">SEMRO_2897_G339680.1</name>
</gene>
<dbReference type="EMBL" id="CAICTM010002895">
    <property type="protein sequence ID" value="CAB9530479.1"/>
    <property type="molecule type" value="Genomic_DNA"/>
</dbReference>
<proteinExistence type="predicted"/>
<reference evidence="2" key="1">
    <citation type="submission" date="2020-06" db="EMBL/GenBank/DDBJ databases">
        <authorList>
            <consortium name="Plant Systems Biology data submission"/>
        </authorList>
    </citation>
    <scope>NUCLEOTIDE SEQUENCE</scope>
    <source>
        <strain evidence="2">D6</strain>
    </source>
</reference>
<feature type="region of interest" description="Disordered" evidence="1">
    <location>
        <begin position="403"/>
        <end position="479"/>
    </location>
</feature>
<sequence>MQSLLQRGGMAAVELAPGGLGEVVIRHHRKIFGSMCVGTREKRHQPHVSGNRPVGDYVNNSMILERACQQSSTTSISIDQGLTSSTRRRESSAPAELISKTVVGVGPLTCVAPIHILSFFGLLPPHHLGHAISNPRKNSKEMEAYLQMKGMGDTETKDTRAKNDRILNSTVKFIRARSNDNEKSSFDQSVVENMDCASSRDRAPRDHYFPTQPILKRMSLEDGNVEMMHFRPMLRRPLLKQSLKKGSRQARTRFIWSSTIDVDEYQTRRAEAVVNRYGLHEKGDCLEMFSGSMLTNNHTPSREQLMRKLVLVKDGALDKGGRFLTVCIPMERVNGVPGLEAHLRVLCGVDPTTKNDHADVIKRHQRCKPFMQLVIREAEHVSSGVGPFNNLYGPGFESLAHQHATPNAQQPQARRQNGVAKPQQHSQQGDSSPLPLPPLPQQPPLSHQPAPPLPRPNTTQSLHTEPECKKQPRSGNEECRDLKVPALTKSVNIVDCCSDNPPFDSGFPVRSIPV</sequence>
<feature type="compositionally biased region" description="Basic and acidic residues" evidence="1">
    <location>
        <begin position="464"/>
        <end position="479"/>
    </location>
</feature>
<accession>A0A9N8F2T5</accession>
<dbReference type="Proteomes" id="UP001153069">
    <property type="component" value="Unassembled WGS sequence"/>
</dbReference>
<protein>
    <submittedName>
        <fullName evidence="2">Uncharacterized protein</fullName>
    </submittedName>
</protein>
<feature type="compositionally biased region" description="Polar residues" evidence="1">
    <location>
        <begin position="404"/>
        <end position="415"/>
    </location>
</feature>
<comment type="caution">
    <text evidence="2">The sequence shown here is derived from an EMBL/GenBank/DDBJ whole genome shotgun (WGS) entry which is preliminary data.</text>
</comment>
<keyword evidence="3" id="KW-1185">Reference proteome</keyword>
<organism evidence="2 3">
    <name type="scientific">Seminavis robusta</name>
    <dbReference type="NCBI Taxonomy" id="568900"/>
    <lineage>
        <taxon>Eukaryota</taxon>
        <taxon>Sar</taxon>
        <taxon>Stramenopiles</taxon>
        <taxon>Ochrophyta</taxon>
        <taxon>Bacillariophyta</taxon>
        <taxon>Bacillariophyceae</taxon>
        <taxon>Bacillariophycidae</taxon>
        <taxon>Naviculales</taxon>
        <taxon>Naviculaceae</taxon>
        <taxon>Seminavis</taxon>
    </lineage>
</organism>
<evidence type="ECO:0000313" key="3">
    <source>
        <dbReference type="Proteomes" id="UP001153069"/>
    </source>
</evidence>
<dbReference type="AlphaFoldDB" id="A0A9N8F2T5"/>
<name>A0A9N8F2T5_9STRA</name>